<comment type="caution">
    <text evidence="1">The sequence shown here is derived from an EMBL/GenBank/DDBJ whole genome shotgun (WGS) entry which is preliminary data.</text>
</comment>
<proteinExistence type="predicted"/>
<sequence length="158" mass="17955">MNLHISPAPVRKSIVVKAGIDKAFAVFTGRMGRWWPKSHSINRATEQIDVVLEPQLRGRWYERGADGSECQWGHVLAWEPPSRVLLAWQIGADWKFDADFLTEVEIRFTAENARTTRIDLEHRNLERFGEKAAESRAAFDSEGGWMGILKVYAETATA</sequence>
<evidence type="ECO:0000313" key="2">
    <source>
        <dbReference type="Proteomes" id="UP000616151"/>
    </source>
</evidence>
<reference evidence="1" key="1">
    <citation type="submission" date="2021-01" db="EMBL/GenBank/DDBJ databases">
        <authorList>
            <person name="Sun Q."/>
        </authorList>
    </citation>
    <scope>NUCLEOTIDE SEQUENCE</scope>
    <source>
        <strain evidence="1">YIM B02566</strain>
    </source>
</reference>
<gene>
    <name evidence="1" type="ORF">JHL16_10790</name>
</gene>
<evidence type="ECO:0000313" key="1">
    <source>
        <dbReference type="EMBL" id="MBK1866841.1"/>
    </source>
</evidence>
<dbReference type="Proteomes" id="UP000616151">
    <property type="component" value="Unassembled WGS sequence"/>
</dbReference>
<name>A0ACC5R2Z4_9HYPH</name>
<dbReference type="EMBL" id="JAENHL010000006">
    <property type="protein sequence ID" value="MBK1866841.1"/>
    <property type="molecule type" value="Genomic_DNA"/>
</dbReference>
<organism evidence="1 2">
    <name type="scientific">Taklimakanibacter albus</name>
    <dbReference type="NCBI Taxonomy" id="2800327"/>
    <lineage>
        <taxon>Bacteria</taxon>
        <taxon>Pseudomonadati</taxon>
        <taxon>Pseudomonadota</taxon>
        <taxon>Alphaproteobacteria</taxon>
        <taxon>Hyphomicrobiales</taxon>
        <taxon>Aestuariivirgaceae</taxon>
        <taxon>Taklimakanibacter</taxon>
    </lineage>
</organism>
<protein>
    <submittedName>
        <fullName evidence="1">SRPBCC family protein</fullName>
    </submittedName>
</protein>
<accession>A0ACC5R2Z4</accession>
<keyword evidence="2" id="KW-1185">Reference proteome</keyword>